<dbReference type="Proteomes" id="UP000079169">
    <property type="component" value="Unplaced"/>
</dbReference>
<dbReference type="RefSeq" id="XP_008483947.1">
    <property type="nucleotide sequence ID" value="XM_008485725.3"/>
</dbReference>
<organism evidence="2 3">
    <name type="scientific">Diaphorina citri</name>
    <name type="common">Asian citrus psyllid</name>
    <dbReference type="NCBI Taxonomy" id="121845"/>
    <lineage>
        <taxon>Eukaryota</taxon>
        <taxon>Metazoa</taxon>
        <taxon>Ecdysozoa</taxon>
        <taxon>Arthropoda</taxon>
        <taxon>Hexapoda</taxon>
        <taxon>Insecta</taxon>
        <taxon>Pterygota</taxon>
        <taxon>Neoptera</taxon>
        <taxon>Paraneoptera</taxon>
        <taxon>Hemiptera</taxon>
        <taxon>Sternorrhyncha</taxon>
        <taxon>Psylloidea</taxon>
        <taxon>Psyllidae</taxon>
        <taxon>Diaphorininae</taxon>
        <taxon>Diaphorina</taxon>
    </lineage>
</organism>
<proteinExistence type="predicted"/>
<keyword evidence="1" id="KW-0732">Signal</keyword>
<protein>
    <submittedName>
        <fullName evidence="3">Uncharacterized protein LOC103520623 isoform X1</fullName>
    </submittedName>
</protein>
<accession>A0A1S3DKW4</accession>
<feature type="signal peptide" evidence="1">
    <location>
        <begin position="1"/>
        <end position="21"/>
    </location>
</feature>
<sequence>MYLIWIPAVATFFQLFVSLDAGSATGRIFLSDSQKNTLCTLDTKNFPSTFCRNINVDQSAGAKPDYLAVAEQTCNLIAKALHFQQGTCMQSKSRFLGFVTGITEGCAITNSSADISTIDLNKGSNWIFIMYAPQGTLGDDTQIECGNGLKDFDATA</sequence>
<keyword evidence="2" id="KW-1185">Reference proteome</keyword>
<name>A0A1S3DKW4_DIACI</name>
<dbReference type="GeneID" id="103520623"/>
<reference evidence="3" key="1">
    <citation type="submission" date="2025-08" db="UniProtKB">
        <authorList>
            <consortium name="RefSeq"/>
        </authorList>
    </citation>
    <scope>IDENTIFICATION</scope>
</reference>
<evidence type="ECO:0000256" key="1">
    <source>
        <dbReference type="SAM" id="SignalP"/>
    </source>
</evidence>
<dbReference type="PaxDb" id="121845-A0A1S3DKW4"/>
<feature type="chain" id="PRO_5010370078" evidence="1">
    <location>
        <begin position="22"/>
        <end position="156"/>
    </location>
</feature>
<evidence type="ECO:0000313" key="3">
    <source>
        <dbReference type="RefSeq" id="XP_008483947.1"/>
    </source>
</evidence>
<gene>
    <name evidence="3" type="primary">LOC103520623</name>
</gene>
<dbReference type="AlphaFoldDB" id="A0A1S3DKW4"/>
<evidence type="ECO:0000313" key="2">
    <source>
        <dbReference type="Proteomes" id="UP000079169"/>
    </source>
</evidence>